<dbReference type="HOGENOM" id="CLU_2922770_0_0_1"/>
<evidence type="ECO:0000313" key="2">
    <source>
        <dbReference type="EMBL" id="KDR84026.1"/>
    </source>
</evidence>
<evidence type="ECO:0000256" key="1">
    <source>
        <dbReference type="SAM" id="MobiDB-lite"/>
    </source>
</evidence>
<name>A0A067TLL1_GALM3</name>
<sequence length="61" mass="7435">MARQFWLGPYTVNSVINKLALQTSCKWAKWYPGVSYVREPRGRKDDHARHHRHHVNYRPYR</sequence>
<dbReference type="Proteomes" id="UP000027222">
    <property type="component" value="Unassembled WGS sequence"/>
</dbReference>
<evidence type="ECO:0000313" key="3">
    <source>
        <dbReference type="Proteomes" id="UP000027222"/>
    </source>
</evidence>
<gene>
    <name evidence="2" type="ORF">GALMADRAFT_236616</name>
</gene>
<feature type="region of interest" description="Disordered" evidence="1">
    <location>
        <begin position="41"/>
        <end position="61"/>
    </location>
</feature>
<proteinExistence type="predicted"/>
<feature type="compositionally biased region" description="Basic residues" evidence="1">
    <location>
        <begin position="49"/>
        <end position="61"/>
    </location>
</feature>
<accession>A0A067TLL1</accession>
<organism evidence="2 3">
    <name type="scientific">Galerina marginata (strain CBS 339.88)</name>
    <dbReference type="NCBI Taxonomy" id="685588"/>
    <lineage>
        <taxon>Eukaryota</taxon>
        <taxon>Fungi</taxon>
        <taxon>Dikarya</taxon>
        <taxon>Basidiomycota</taxon>
        <taxon>Agaricomycotina</taxon>
        <taxon>Agaricomycetes</taxon>
        <taxon>Agaricomycetidae</taxon>
        <taxon>Agaricales</taxon>
        <taxon>Agaricineae</taxon>
        <taxon>Strophariaceae</taxon>
        <taxon>Galerina</taxon>
    </lineage>
</organism>
<dbReference type="AlphaFoldDB" id="A0A067TLL1"/>
<keyword evidence="3" id="KW-1185">Reference proteome</keyword>
<dbReference type="EMBL" id="KL142368">
    <property type="protein sequence ID" value="KDR84026.1"/>
    <property type="molecule type" value="Genomic_DNA"/>
</dbReference>
<protein>
    <submittedName>
        <fullName evidence="2">Uncharacterized protein</fullName>
    </submittedName>
</protein>
<reference evidence="3" key="1">
    <citation type="journal article" date="2014" name="Proc. Natl. Acad. Sci. U.S.A.">
        <title>Extensive sampling of basidiomycete genomes demonstrates inadequacy of the white-rot/brown-rot paradigm for wood decay fungi.</title>
        <authorList>
            <person name="Riley R."/>
            <person name="Salamov A.A."/>
            <person name="Brown D.W."/>
            <person name="Nagy L.G."/>
            <person name="Floudas D."/>
            <person name="Held B.W."/>
            <person name="Levasseur A."/>
            <person name="Lombard V."/>
            <person name="Morin E."/>
            <person name="Otillar R."/>
            <person name="Lindquist E.A."/>
            <person name="Sun H."/>
            <person name="LaButti K.M."/>
            <person name="Schmutz J."/>
            <person name="Jabbour D."/>
            <person name="Luo H."/>
            <person name="Baker S.E."/>
            <person name="Pisabarro A.G."/>
            <person name="Walton J.D."/>
            <person name="Blanchette R.A."/>
            <person name="Henrissat B."/>
            <person name="Martin F."/>
            <person name="Cullen D."/>
            <person name="Hibbett D.S."/>
            <person name="Grigoriev I.V."/>
        </authorList>
    </citation>
    <scope>NUCLEOTIDE SEQUENCE [LARGE SCALE GENOMIC DNA]</scope>
    <source>
        <strain evidence="3">CBS 339.88</strain>
    </source>
</reference>